<sequence>MAASESGNRSKSCQGFASNVILHFIQHRTSPLRRLLLERCRSRWFSCSYSVRLFTSVCPPV</sequence>
<name>A0AAN8IJR3_TRICO</name>
<evidence type="ECO:0000313" key="2">
    <source>
        <dbReference type="Proteomes" id="UP001331761"/>
    </source>
</evidence>
<dbReference type="EMBL" id="WIXE01012213">
    <property type="protein sequence ID" value="KAK5976096.1"/>
    <property type="molecule type" value="Genomic_DNA"/>
</dbReference>
<accession>A0AAN8IJR3</accession>
<reference evidence="1 2" key="1">
    <citation type="submission" date="2019-10" db="EMBL/GenBank/DDBJ databases">
        <title>Assembly and Annotation for the nematode Trichostrongylus colubriformis.</title>
        <authorList>
            <person name="Martin J."/>
        </authorList>
    </citation>
    <scope>NUCLEOTIDE SEQUENCE [LARGE SCALE GENOMIC DNA]</scope>
    <source>
        <strain evidence="1">G859</strain>
        <tissue evidence="1">Whole worm</tissue>
    </source>
</reference>
<evidence type="ECO:0000313" key="1">
    <source>
        <dbReference type="EMBL" id="KAK5976096.1"/>
    </source>
</evidence>
<proteinExistence type="predicted"/>
<protein>
    <submittedName>
        <fullName evidence="1">Uncharacterized protein</fullName>
    </submittedName>
</protein>
<dbReference type="AlphaFoldDB" id="A0AAN8IJR3"/>
<keyword evidence="2" id="KW-1185">Reference proteome</keyword>
<dbReference type="Proteomes" id="UP001331761">
    <property type="component" value="Unassembled WGS sequence"/>
</dbReference>
<comment type="caution">
    <text evidence="1">The sequence shown here is derived from an EMBL/GenBank/DDBJ whole genome shotgun (WGS) entry which is preliminary data.</text>
</comment>
<organism evidence="1 2">
    <name type="scientific">Trichostrongylus colubriformis</name>
    <name type="common">Black scour worm</name>
    <dbReference type="NCBI Taxonomy" id="6319"/>
    <lineage>
        <taxon>Eukaryota</taxon>
        <taxon>Metazoa</taxon>
        <taxon>Ecdysozoa</taxon>
        <taxon>Nematoda</taxon>
        <taxon>Chromadorea</taxon>
        <taxon>Rhabditida</taxon>
        <taxon>Rhabditina</taxon>
        <taxon>Rhabditomorpha</taxon>
        <taxon>Strongyloidea</taxon>
        <taxon>Trichostrongylidae</taxon>
        <taxon>Trichostrongylus</taxon>
    </lineage>
</organism>
<gene>
    <name evidence="1" type="ORF">GCK32_020846</name>
</gene>